<dbReference type="OrthoDB" id="10001041at2759"/>
<dbReference type="AlphaFoldDB" id="V4AKL4"/>
<feature type="chain" id="PRO_5004718716" description="ZP domain-containing protein" evidence="1">
    <location>
        <begin position="18"/>
        <end position="383"/>
    </location>
</feature>
<dbReference type="KEGG" id="lgi:LOTGIDRAFT_237274"/>
<accession>V4AKL4</accession>
<proteinExistence type="predicted"/>
<evidence type="ECO:0000256" key="1">
    <source>
        <dbReference type="SAM" id="SignalP"/>
    </source>
</evidence>
<organism evidence="2 3">
    <name type="scientific">Lottia gigantea</name>
    <name type="common">Giant owl limpet</name>
    <dbReference type="NCBI Taxonomy" id="225164"/>
    <lineage>
        <taxon>Eukaryota</taxon>
        <taxon>Metazoa</taxon>
        <taxon>Spiralia</taxon>
        <taxon>Lophotrochozoa</taxon>
        <taxon>Mollusca</taxon>
        <taxon>Gastropoda</taxon>
        <taxon>Patellogastropoda</taxon>
        <taxon>Lottioidea</taxon>
        <taxon>Lottiidae</taxon>
        <taxon>Lottia</taxon>
    </lineage>
</organism>
<evidence type="ECO:0000313" key="2">
    <source>
        <dbReference type="EMBL" id="ESP04744.1"/>
    </source>
</evidence>
<dbReference type="STRING" id="225164.V4AKL4"/>
<dbReference type="RefSeq" id="XP_009044643.1">
    <property type="nucleotide sequence ID" value="XM_009046395.1"/>
</dbReference>
<keyword evidence="3" id="KW-1185">Reference proteome</keyword>
<sequence>MLLLGLLLFCILDWSYSQTDLCDKRLFSSYTHQSKRSVNYDETTTLSDRFMREGWYGSQDLIIPSVQPASGHCGAKFPIFLQSAPRVKRVIVDVKACIRDCITQMDIKALKCSDRLTIYKLVRPLNSGAAYCLDGIQTDLLDFNTNVTVNTNLRPVPGSDDEQEFIFDCSFPNPNQDSHVYKATWFVDDVMVYESNYTDYNDVNKIRSLTDTRLRDSNITTLGFQLHCDISAAVDTSGGRSSFPSTSRKKFIGMTVQNPNINLKEGEKGRISFWSTVPIGCAETGGCLLTVTADIPKEGEDLCEPTPTANEITSTVTENYGESVIQKKIFLRTDSSYFSHPIWQNYFLEPVTINIFKNTSLIEGRSCGIHQDPYLEDFSTTFW</sequence>
<reference evidence="2 3" key="1">
    <citation type="journal article" date="2013" name="Nature">
        <title>Insights into bilaterian evolution from three spiralian genomes.</title>
        <authorList>
            <person name="Simakov O."/>
            <person name="Marletaz F."/>
            <person name="Cho S.J."/>
            <person name="Edsinger-Gonzales E."/>
            <person name="Havlak P."/>
            <person name="Hellsten U."/>
            <person name="Kuo D.H."/>
            <person name="Larsson T."/>
            <person name="Lv J."/>
            <person name="Arendt D."/>
            <person name="Savage R."/>
            <person name="Osoegawa K."/>
            <person name="de Jong P."/>
            <person name="Grimwood J."/>
            <person name="Chapman J.A."/>
            <person name="Shapiro H."/>
            <person name="Aerts A."/>
            <person name="Otillar R.P."/>
            <person name="Terry A.Y."/>
            <person name="Boore J.L."/>
            <person name="Grigoriev I.V."/>
            <person name="Lindberg D.R."/>
            <person name="Seaver E.C."/>
            <person name="Weisblat D.A."/>
            <person name="Putnam N.H."/>
            <person name="Rokhsar D.S."/>
        </authorList>
    </citation>
    <scope>NUCLEOTIDE SEQUENCE [LARGE SCALE GENOMIC DNA]</scope>
</reference>
<feature type="signal peptide" evidence="1">
    <location>
        <begin position="1"/>
        <end position="17"/>
    </location>
</feature>
<evidence type="ECO:0008006" key="4">
    <source>
        <dbReference type="Google" id="ProtNLM"/>
    </source>
</evidence>
<dbReference type="EMBL" id="KB199652">
    <property type="protein sequence ID" value="ESP04744.1"/>
    <property type="molecule type" value="Genomic_DNA"/>
</dbReference>
<keyword evidence="1" id="KW-0732">Signal</keyword>
<dbReference type="Proteomes" id="UP000030746">
    <property type="component" value="Unassembled WGS sequence"/>
</dbReference>
<dbReference type="OMA" id="TITTGEY"/>
<name>V4AKL4_LOTGI</name>
<dbReference type="CTD" id="20250405"/>
<evidence type="ECO:0000313" key="3">
    <source>
        <dbReference type="Proteomes" id="UP000030746"/>
    </source>
</evidence>
<protein>
    <recommendedName>
        <fullName evidence="4">ZP domain-containing protein</fullName>
    </recommendedName>
</protein>
<gene>
    <name evidence="2" type="ORF">LOTGIDRAFT_237274</name>
</gene>
<dbReference type="HOGENOM" id="CLU_722171_0_0_1"/>
<dbReference type="GeneID" id="20250405"/>